<evidence type="ECO:0000256" key="3">
    <source>
        <dbReference type="SAM" id="SignalP"/>
    </source>
</evidence>
<feature type="signal peptide" evidence="3">
    <location>
        <begin position="1"/>
        <end position="16"/>
    </location>
</feature>
<keyword evidence="3" id="KW-0732">Signal</keyword>
<feature type="chain" id="PRO_5039559493" description="Secreted protein" evidence="3">
    <location>
        <begin position="17"/>
        <end position="727"/>
    </location>
</feature>
<comment type="caution">
    <text evidence="4">The sequence shown here is derived from an EMBL/GenBank/DDBJ whole genome shotgun (WGS) entry which is preliminary data.</text>
</comment>
<evidence type="ECO:0000256" key="2">
    <source>
        <dbReference type="SAM" id="Phobius"/>
    </source>
</evidence>
<dbReference type="STRING" id="1437609.BCAL_2104"/>
<feature type="region of interest" description="Disordered" evidence="1">
    <location>
        <begin position="215"/>
        <end position="234"/>
    </location>
</feature>
<keyword evidence="2" id="KW-0472">Membrane</keyword>
<evidence type="ECO:0000256" key="1">
    <source>
        <dbReference type="SAM" id="MobiDB-lite"/>
    </source>
</evidence>
<dbReference type="Proteomes" id="UP000029072">
    <property type="component" value="Unassembled WGS sequence"/>
</dbReference>
<evidence type="ECO:0008006" key="6">
    <source>
        <dbReference type="Google" id="ProtNLM"/>
    </source>
</evidence>
<proteinExistence type="predicted"/>
<dbReference type="AlphaFoldDB" id="A0A087A081"/>
<dbReference type="eggNOG" id="COG1361">
    <property type="taxonomic scope" value="Bacteria"/>
</dbReference>
<dbReference type="InterPro" id="IPR046112">
    <property type="entry name" value="DUF6049"/>
</dbReference>
<dbReference type="EMBL" id="JGYS01000018">
    <property type="protein sequence ID" value="KFI52181.1"/>
    <property type="molecule type" value="Genomic_DNA"/>
</dbReference>
<dbReference type="Pfam" id="PF19516">
    <property type="entry name" value="DUF6049"/>
    <property type="match status" value="1"/>
</dbReference>
<name>A0A087A081_9BIFI</name>
<feature type="region of interest" description="Disordered" evidence="1">
    <location>
        <begin position="18"/>
        <end position="39"/>
    </location>
</feature>
<evidence type="ECO:0000313" key="4">
    <source>
        <dbReference type="EMBL" id="KFI52181.1"/>
    </source>
</evidence>
<feature type="compositionally biased region" description="Basic and acidic residues" evidence="1">
    <location>
        <begin position="484"/>
        <end position="495"/>
    </location>
</feature>
<keyword evidence="2" id="KW-1133">Transmembrane helix</keyword>
<gene>
    <name evidence="4" type="ORF">BCAL_2104</name>
</gene>
<reference evidence="4 5" key="1">
    <citation type="submission" date="2014-03" db="EMBL/GenBank/DDBJ databases">
        <title>Genomics of Bifidobacteria.</title>
        <authorList>
            <person name="Ventura M."/>
            <person name="Milani C."/>
            <person name="Lugli G.A."/>
        </authorList>
    </citation>
    <scope>NUCLEOTIDE SEQUENCE [LARGE SCALE GENOMIC DNA]</scope>
    <source>
        <strain evidence="4 5">DSM 23973</strain>
    </source>
</reference>
<organism evidence="4 5">
    <name type="scientific">Bifidobacterium callitrichos DSM 23973</name>
    <dbReference type="NCBI Taxonomy" id="1437609"/>
    <lineage>
        <taxon>Bacteria</taxon>
        <taxon>Bacillati</taxon>
        <taxon>Actinomycetota</taxon>
        <taxon>Actinomycetes</taxon>
        <taxon>Bifidobacteriales</taxon>
        <taxon>Bifidobacteriaceae</taxon>
        <taxon>Bifidobacterium</taxon>
    </lineage>
</organism>
<accession>A0A087A081</accession>
<sequence>MIGVAGVAGPTAVAQAAGTTADGTADTDGTSGSTTSAAQQRHTITLVSATAVVTATSGYHLTATITNTGDGTWAAGSLTLSVNPMYTFVSRTDMQEWAQAENRIPTPSLLGSVDVPAIDPGKSVTMTVDVPADADALKRITNWGPKPLLVDYTPGDGSTADGAQLRTFLTRSSSGLGTATPAMKLTVTMPLTSSHWTTNDEKLNGLVTGDTTVGANSNGGNDVSATSNANGTSSDAVTLEQDHTRFDRMLAQVLTKHSGLETVADPTYLDALATPPRVSAVMQPADFDITTYAARADDQAYAAAGVSTKAWNASAAIAHYRTAVNDPQASTGTIAWQGKAKWTLQALTAARQQGYGTVIATHDFESADASTVHTGTTIVPTEAGDVTVLVEQRELSNLVKGTATSRRATAEASEAGRIARFVAQSAFYQMEQPYNDRNLLVCFDEGETPATVDAFMTAIEQSTWLQLTDLDTLAKATPHASGESAKEETPKEAKLSDSAITDLNNTLTALSDSHGDILRFRDAILDSDANASPRNASQTQPDGGPSQWISTLLAAHNELALHALSTDGGSSEVADASRTVSAGARRLADDLLGGVHLTPSEAVTMVSETASMPVTISNTTAYPVTIRLSSITDSPEIVTSRTTTVTIAPKSESQVTFTLRAATSGSTIAHVTLLDRTDQAFGLSQDTPINCVLKISDKTGFVIIGLAVLLGVLGLWRQFNRKKDPDE</sequence>
<keyword evidence="2" id="KW-0812">Transmembrane</keyword>
<feature type="transmembrane region" description="Helical" evidence="2">
    <location>
        <begin position="699"/>
        <end position="716"/>
    </location>
</feature>
<feature type="region of interest" description="Disordered" evidence="1">
    <location>
        <begin position="475"/>
        <end position="497"/>
    </location>
</feature>
<evidence type="ECO:0000313" key="5">
    <source>
        <dbReference type="Proteomes" id="UP000029072"/>
    </source>
</evidence>
<protein>
    <recommendedName>
        <fullName evidence="6">Secreted protein</fullName>
    </recommendedName>
</protein>